<dbReference type="Pfam" id="PF03969">
    <property type="entry name" value="AFG1_ATPase"/>
    <property type="match status" value="1"/>
</dbReference>
<dbReference type="InterPro" id="IPR027417">
    <property type="entry name" value="P-loop_NTPase"/>
</dbReference>
<dbReference type="Proteomes" id="UP001055057">
    <property type="component" value="Unassembled WGS sequence"/>
</dbReference>
<keyword evidence="2" id="KW-0067">ATP-binding</keyword>
<dbReference type="SUPFAM" id="SSF52540">
    <property type="entry name" value="P-loop containing nucleoside triphosphate hydrolases"/>
    <property type="match status" value="1"/>
</dbReference>
<protein>
    <submittedName>
        <fullName evidence="4">Cell division protein ZapE</fullName>
    </submittedName>
</protein>
<reference evidence="4" key="2">
    <citation type="submission" date="2021-08" db="EMBL/GenBank/DDBJ databases">
        <authorList>
            <person name="Tani A."/>
            <person name="Ola A."/>
            <person name="Ogura Y."/>
            <person name="Katsura K."/>
            <person name="Hayashi T."/>
        </authorList>
    </citation>
    <scope>NUCLEOTIDE SEQUENCE</scope>
    <source>
        <strain evidence="4">DSM 23632</strain>
    </source>
</reference>
<comment type="caution">
    <text evidence="4">The sequence shown here is derived from an EMBL/GenBank/DDBJ whole genome shotgun (WGS) entry which is preliminary data.</text>
</comment>
<evidence type="ECO:0000256" key="2">
    <source>
        <dbReference type="ARBA" id="ARBA00022840"/>
    </source>
</evidence>
<proteinExistence type="predicted"/>
<dbReference type="InterPro" id="IPR005654">
    <property type="entry name" value="ATPase_AFG1-like"/>
</dbReference>
<reference evidence="4" key="1">
    <citation type="journal article" date="2021" name="Front. Microbiol.">
        <title>Comprehensive Comparative Genomics and Phenotyping of Methylobacterium Species.</title>
        <authorList>
            <person name="Alessa O."/>
            <person name="Ogura Y."/>
            <person name="Fujitani Y."/>
            <person name="Takami H."/>
            <person name="Hayashi T."/>
            <person name="Sahin N."/>
            <person name="Tani A."/>
        </authorList>
    </citation>
    <scope>NUCLEOTIDE SEQUENCE</scope>
    <source>
        <strain evidence="4">DSM 23632</strain>
    </source>
</reference>
<dbReference type="PANTHER" id="PTHR12169">
    <property type="entry name" value="ATPASE N2B"/>
    <property type="match status" value="1"/>
</dbReference>
<keyword evidence="5" id="KW-1185">Reference proteome</keyword>
<dbReference type="Gene3D" id="3.40.50.300">
    <property type="entry name" value="P-loop containing nucleotide triphosphate hydrolases"/>
    <property type="match status" value="1"/>
</dbReference>
<organism evidence="4 5">
    <name type="scientific">Methylobacterium trifolii</name>
    <dbReference type="NCBI Taxonomy" id="1003092"/>
    <lineage>
        <taxon>Bacteria</taxon>
        <taxon>Pseudomonadati</taxon>
        <taxon>Pseudomonadota</taxon>
        <taxon>Alphaproteobacteria</taxon>
        <taxon>Hyphomicrobiales</taxon>
        <taxon>Methylobacteriaceae</taxon>
        <taxon>Methylobacterium</taxon>
    </lineage>
</organism>
<evidence type="ECO:0000256" key="1">
    <source>
        <dbReference type="ARBA" id="ARBA00022741"/>
    </source>
</evidence>
<name>A0ABQ4U344_9HYPH</name>
<feature type="compositionally biased region" description="Basic and acidic residues" evidence="3">
    <location>
        <begin position="1"/>
        <end position="10"/>
    </location>
</feature>
<accession>A0ABQ4U344</accession>
<sequence length="425" mass="45979">MPRPKTERRGRGPGFVSQTSSPGRSPSPEALASAVPSGPVHARYEGLIASGAIERDPAQANLVRALDRLVQDLERRRRATKGSALGWLFGRKEAGAPTKGLYIWGSVGRGKTMLMDLFFDAAPGSKRRVHFHGFLADAHERIHAYRQALKRGEVKGDDPIKPVADALADEAALLCFDEFTVTDIADAMIIGRLFDALFKRGVTVVATSNVEPDRLYEGGLNRALFLPFVAELQARVTVMRLDARTDFRLEKLGGASVYHVPADAAAAAALDAAFRNLTGKARGRPATIRVHGRDVIVPEEATGVARFGFDDLCAQPLGASDYMALARSFHTLIVSDIPVMGETNRNEAKRFITLIDTLYDRHVKLVASAAADAPDLYTVKEGREAFEFDRTVSRLIEMRSAAYLALPHGKADSAASGSSAGLVET</sequence>
<gene>
    <name evidence="4" type="primary">zapE</name>
    <name evidence="4" type="ORF">MPOCJGCO_3535</name>
</gene>
<dbReference type="EMBL" id="BPRB01000209">
    <property type="protein sequence ID" value="GJE61413.1"/>
    <property type="molecule type" value="Genomic_DNA"/>
</dbReference>
<dbReference type="GO" id="GO:0051301">
    <property type="term" value="P:cell division"/>
    <property type="evidence" value="ECO:0007669"/>
    <property type="project" value="UniProtKB-KW"/>
</dbReference>
<evidence type="ECO:0000256" key="3">
    <source>
        <dbReference type="SAM" id="MobiDB-lite"/>
    </source>
</evidence>
<evidence type="ECO:0000313" key="4">
    <source>
        <dbReference type="EMBL" id="GJE61413.1"/>
    </source>
</evidence>
<dbReference type="NCBIfam" id="NF040713">
    <property type="entry name" value="ZapE"/>
    <property type="match status" value="1"/>
</dbReference>
<dbReference type="PANTHER" id="PTHR12169:SF6">
    <property type="entry name" value="AFG1-LIKE ATPASE"/>
    <property type="match status" value="1"/>
</dbReference>
<feature type="region of interest" description="Disordered" evidence="3">
    <location>
        <begin position="1"/>
        <end position="37"/>
    </location>
</feature>
<evidence type="ECO:0000313" key="5">
    <source>
        <dbReference type="Proteomes" id="UP001055057"/>
    </source>
</evidence>
<keyword evidence="1" id="KW-0547">Nucleotide-binding</keyword>
<keyword evidence="4" id="KW-0132">Cell division</keyword>
<keyword evidence="4" id="KW-0131">Cell cycle</keyword>